<dbReference type="EMBL" id="MWPS01000016">
    <property type="protein sequence ID" value="OPG16347.1"/>
    <property type="molecule type" value="Genomic_DNA"/>
</dbReference>
<dbReference type="PANTHER" id="PTHR32432:SF3">
    <property type="entry name" value="ETHANOLAMINE UTILIZATION PROTEIN EUTJ"/>
    <property type="match status" value="1"/>
</dbReference>
<dbReference type="SMART" id="SM00842">
    <property type="entry name" value="FtsA"/>
    <property type="match status" value="1"/>
</dbReference>
<dbReference type="GO" id="GO:0051301">
    <property type="term" value="P:cell division"/>
    <property type="evidence" value="ECO:0007669"/>
    <property type="project" value="InterPro"/>
</dbReference>
<keyword evidence="3" id="KW-1185">Reference proteome</keyword>
<dbReference type="InterPro" id="IPR043129">
    <property type="entry name" value="ATPase_NBD"/>
</dbReference>
<accession>A0A1V4ETT5</accession>
<comment type="caution">
    <text evidence="2">The sequence shown here is derived from an EMBL/GenBank/DDBJ whole genome shotgun (WGS) entry which is preliminary data.</text>
</comment>
<dbReference type="InterPro" id="IPR050696">
    <property type="entry name" value="FtsA/MreB"/>
</dbReference>
<dbReference type="Proteomes" id="UP000190229">
    <property type="component" value="Unassembled WGS sequence"/>
</dbReference>
<sequence>MSEWAYALDIGTRGVTGLLYSKSAQGIEIHAVETQEHRDRAMRDGQIHDVRSVSAVIQEVTRALENASGVSLKAVSVAAAGRSLQTVTANATIPLLVPCTEEDIHQLHMVAIESAKSKWGFEARANRKPSGLLHCVGYSVREYTLDGERMASLVGQSGHEANVSLIATFLPRAVIESLDAALTHAGLMMRGLTLEPIAALYALVPSSMRNLNIALIDIGAGTSDIALTGDGSVRSFGMVPVAGDEITEALEQAYLLDFPVAERVKRSLDMDSIDVEDVLGQVRHLSCKKLLATLRPAVSDLAQKIADEIVRLNEKAPDALMLIGGGAKTPFLEKELSDKLGLPLDRIRVRDRVSIHQAKGCVETLFGPESVTPIGIALTAENSEITPVTVRFDGRSHRLFAMRLMTVGDALSECGLDLRRLRARSGNALVVEVNQEIRSIPGTTGTQGVVQKNGLPCLLDDTLDAGDTISVAVGEDGKDAIGTIASVLTVKPLSITVNGTVQRVSPRILKNDRVATLHSKLSDRDVIVTQWPTIGEWIESIIGRNVVERIAVVVDEKPLELQWQTMLIEPFFPWDEPIVEGLSFSLKGAATAPPTVSDALKAALYRAGECMTVLVNGIKREIPMIERILRNGAPCELKDTLEQGDVITTEGRLETGPTMSTMVLLLSETLRAGVRGRERLIMKINGEEAEFTSPIAQGDEVEVYYIPWN</sequence>
<name>A0A1V4ETT5_9BACL</name>
<evidence type="ECO:0000259" key="1">
    <source>
        <dbReference type="SMART" id="SM00842"/>
    </source>
</evidence>
<dbReference type="SUPFAM" id="SSF53067">
    <property type="entry name" value="Actin-like ATPase domain"/>
    <property type="match status" value="2"/>
</dbReference>
<evidence type="ECO:0000313" key="3">
    <source>
        <dbReference type="Proteomes" id="UP000190229"/>
    </source>
</evidence>
<gene>
    <name evidence="2" type="ORF">B2M26_05545</name>
</gene>
<dbReference type="Gene3D" id="3.30.420.40">
    <property type="match status" value="3"/>
</dbReference>
<dbReference type="CDD" id="cd24004">
    <property type="entry name" value="ASKHA_NBD_PilM-like"/>
    <property type="match status" value="1"/>
</dbReference>
<dbReference type="Pfam" id="PF14450">
    <property type="entry name" value="FtsA"/>
    <property type="match status" value="1"/>
</dbReference>
<dbReference type="InterPro" id="IPR003494">
    <property type="entry name" value="SHS2_FtsA"/>
</dbReference>
<dbReference type="RefSeq" id="WP_079290168.1">
    <property type="nucleotide sequence ID" value="NZ_MWPS01000016.1"/>
</dbReference>
<organism evidence="2 3">
    <name type="scientific">Ferroacidibacillus organovorans</name>
    <dbReference type="NCBI Taxonomy" id="1765683"/>
    <lineage>
        <taxon>Bacteria</taxon>
        <taxon>Bacillati</taxon>
        <taxon>Bacillota</taxon>
        <taxon>Bacilli</taxon>
        <taxon>Bacillales</taxon>
        <taxon>Alicyclobacillaceae</taxon>
        <taxon>Ferroacidibacillus</taxon>
    </lineage>
</organism>
<dbReference type="PANTHER" id="PTHR32432">
    <property type="entry name" value="CELL DIVISION PROTEIN FTSA-RELATED"/>
    <property type="match status" value="1"/>
</dbReference>
<dbReference type="Gene3D" id="3.30.1490.300">
    <property type="match status" value="1"/>
</dbReference>
<proteinExistence type="predicted"/>
<feature type="domain" description="SHS2" evidence="1">
    <location>
        <begin position="5"/>
        <end position="203"/>
    </location>
</feature>
<dbReference type="AlphaFoldDB" id="A0A1V4ETT5"/>
<protein>
    <recommendedName>
        <fullName evidence="1">SHS2 domain-containing protein</fullName>
    </recommendedName>
</protein>
<reference evidence="2 3" key="1">
    <citation type="submission" date="2017-02" db="EMBL/GenBank/DDBJ databases">
        <title>Draft genome of Acidibacillus ferrooxidans Huett2.</title>
        <authorList>
            <person name="Schopf S."/>
        </authorList>
    </citation>
    <scope>NUCLEOTIDE SEQUENCE [LARGE SCALE GENOMIC DNA]</scope>
    <source>
        <strain evidence="2 3">Huett2</strain>
    </source>
</reference>
<evidence type="ECO:0000313" key="2">
    <source>
        <dbReference type="EMBL" id="OPG16347.1"/>
    </source>
</evidence>